<evidence type="ECO:0000313" key="4">
    <source>
        <dbReference type="Proteomes" id="UP000266841"/>
    </source>
</evidence>
<dbReference type="CDD" id="cd22209">
    <property type="entry name" value="EMC10"/>
    <property type="match status" value="1"/>
</dbReference>
<proteinExistence type="predicted"/>
<dbReference type="PANTHER" id="PTHR39219">
    <property type="entry name" value="ER MEMBRANE PROTEIN COMPLEX SUBUNIT 10"/>
    <property type="match status" value="1"/>
</dbReference>
<gene>
    <name evidence="3" type="ORF">THAOC_29330</name>
</gene>
<keyword evidence="2" id="KW-0732">Signal</keyword>
<reference evidence="3 4" key="1">
    <citation type="journal article" date="2012" name="Genome Biol.">
        <title>Genome and low-iron response of an oceanic diatom adapted to chronic iron limitation.</title>
        <authorList>
            <person name="Lommer M."/>
            <person name="Specht M."/>
            <person name="Roy A.S."/>
            <person name="Kraemer L."/>
            <person name="Andreson R."/>
            <person name="Gutowska M.A."/>
            <person name="Wolf J."/>
            <person name="Bergner S.V."/>
            <person name="Schilhabel M.B."/>
            <person name="Klostermeier U.C."/>
            <person name="Beiko R.G."/>
            <person name="Rosenstiel P."/>
            <person name="Hippler M."/>
            <person name="Laroche J."/>
        </authorList>
    </citation>
    <scope>NUCLEOTIDE SEQUENCE [LARGE SCALE GENOMIC DNA]</scope>
    <source>
        <strain evidence="3 4">CCMP1005</strain>
    </source>
</reference>
<feature type="region of interest" description="Disordered" evidence="1">
    <location>
        <begin position="202"/>
        <end position="232"/>
    </location>
</feature>
<accession>K0RXL8</accession>
<evidence type="ECO:0000256" key="2">
    <source>
        <dbReference type="SAM" id="SignalP"/>
    </source>
</evidence>
<keyword evidence="4" id="KW-1185">Reference proteome</keyword>
<dbReference type="OMA" id="VISMAYQ"/>
<feature type="region of interest" description="Disordered" evidence="1">
    <location>
        <begin position="264"/>
        <end position="297"/>
    </location>
</feature>
<dbReference type="OrthoDB" id="1894652at2759"/>
<protein>
    <recommendedName>
        <fullName evidence="5">ER membrane protein complex subunit 10</fullName>
    </recommendedName>
</protein>
<feature type="chain" id="PRO_5030173025" description="ER membrane protein complex subunit 10" evidence="2">
    <location>
        <begin position="21"/>
        <end position="297"/>
    </location>
</feature>
<name>K0RXL8_THAOC</name>
<feature type="compositionally biased region" description="Polar residues" evidence="1">
    <location>
        <begin position="203"/>
        <end position="217"/>
    </location>
</feature>
<organism evidence="3 4">
    <name type="scientific">Thalassiosira oceanica</name>
    <name type="common">Marine diatom</name>
    <dbReference type="NCBI Taxonomy" id="159749"/>
    <lineage>
        <taxon>Eukaryota</taxon>
        <taxon>Sar</taxon>
        <taxon>Stramenopiles</taxon>
        <taxon>Ochrophyta</taxon>
        <taxon>Bacillariophyta</taxon>
        <taxon>Coscinodiscophyceae</taxon>
        <taxon>Thalassiosirophycidae</taxon>
        <taxon>Thalassiosirales</taxon>
        <taxon>Thalassiosiraceae</taxon>
        <taxon>Thalassiosira</taxon>
    </lineage>
</organism>
<dbReference type="EMBL" id="AGNL01041546">
    <property type="protein sequence ID" value="EJK51487.1"/>
    <property type="molecule type" value="Genomic_DNA"/>
</dbReference>
<evidence type="ECO:0008006" key="5">
    <source>
        <dbReference type="Google" id="ProtNLM"/>
    </source>
</evidence>
<feature type="signal peptide" evidence="2">
    <location>
        <begin position="1"/>
        <end position="20"/>
    </location>
</feature>
<sequence>MPAGGLLGLFLFHLLHGALSAENVVERAYQIYQKLGAEADEELRGVIYIRPNEEGVLQATFTPDEGATLDVNNFDSMVESKDLYTIIARESGMKSAVSTSVPGCSVRRSNLREEINLYIGPTGNLLSVAYRPNISPLAPKTCATLKPLAQKPDAIFGRGEEDGVASRMPFKTTVSYESNKPMMAIPTVLPHQRPPPGLKWFRRNSNNTPDPNIGGQTTHKDGGVPYPDEEQPSRWKSSFFYRYWYIVLPMALMGLFGGVDEEELKKHQQSQAAGGGAGAAATASTSHRQGRRRGKRD</sequence>
<dbReference type="eggNOG" id="ENOG502RDCY">
    <property type="taxonomic scope" value="Eukaryota"/>
</dbReference>
<dbReference type="AlphaFoldDB" id="K0RXL8"/>
<evidence type="ECO:0000256" key="1">
    <source>
        <dbReference type="SAM" id="MobiDB-lite"/>
    </source>
</evidence>
<feature type="compositionally biased region" description="Basic residues" evidence="1">
    <location>
        <begin position="288"/>
        <end position="297"/>
    </location>
</feature>
<dbReference type="Proteomes" id="UP000266841">
    <property type="component" value="Unassembled WGS sequence"/>
</dbReference>
<comment type="caution">
    <text evidence="3">The sequence shown here is derived from an EMBL/GenBank/DDBJ whole genome shotgun (WGS) entry which is preliminary data.</text>
</comment>
<evidence type="ECO:0000313" key="3">
    <source>
        <dbReference type="EMBL" id="EJK51487.1"/>
    </source>
</evidence>
<dbReference type="PANTHER" id="PTHR39219:SF1">
    <property type="entry name" value="ER MEMBRANE PROTEIN COMPLEX SUBUNIT 10"/>
    <property type="match status" value="1"/>
</dbReference>